<dbReference type="VEuPathDB" id="VectorBase:PPAPM1_003918"/>
<dbReference type="Proteomes" id="UP000092462">
    <property type="component" value="Unassembled WGS sequence"/>
</dbReference>
<organism evidence="2 3">
    <name type="scientific">Phlebotomus papatasi</name>
    <name type="common">Sandfly</name>
    <dbReference type="NCBI Taxonomy" id="29031"/>
    <lineage>
        <taxon>Eukaryota</taxon>
        <taxon>Metazoa</taxon>
        <taxon>Ecdysozoa</taxon>
        <taxon>Arthropoda</taxon>
        <taxon>Hexapoda</taxon>
        <taxon>Insecta</taxon>
        <taxon>Pterygota</taxon>
        <taxon>Neoptera</taxon>
        <taxon>Endopterygota</taxon>
        <taxon>Diptera</taxon>
        <taxon>Nematocera</taxon>
        <taxon>Psychodoidea</taxon>
        <taxon>Psychodidae</taxon>
        <taxon>Phlebotomus</taxon>
        <taxon>Phlebotomus</taxon>
    </lineage>
</organism>
<dbReference type="AlphaFoldDB" id="A0A1B0D6X8"/>
<sequence length="321" mass="37592">MKVDWEEFDKMIQRAFARSITRCKVLEGRYDFAIIPPQKKQRKIESSSKTTSVPPVKEETPLPSTSLEESMEPEDLEPGEIPRPIPSEDEDSQDIVYETDEESSSVKGFEQILPIKSKEEFIQMENLLTNKHFATYFINHFTELKQQIGNEVFGQMFSSELINNPNLFELENLPKSQFYKEVIQVVWKDLRKCQVINAIRDSLETPDGFFKRILPVNEMNLGWFEQRLKRKEFVDCLIKICQCFVETHSDGYFHKLIDSDLIQQYSFNGDDGLRSIEKSSLFNNVLREVYKKSEKELYTKVQMELYLAQALADYKSDKLQS</sequence>
<accession>A0A1B0D6X8</accession>
<feature type="region of interest" description="Disordered" evidence="1">
    <location>
        <begin position="37"/>
        <end position="93"/>
    </location>
</feature>
<keyword evidence="3" id="KW-1185">Reference proteome</keyword>
<evidence type="ECO:0000256" key="1">
    <source>
        <dbReference type="SAM" id="MobiDB-lite"/>
    </source>
</evidence>
<feature type="compositionally biased region" description="Acidic residues" evidence="1">
    <location>
        <begin position="69"/>
        <end position="78"/>
    </location>
</feature>
<dbReference type="EnsemblMetazoa" id="PPAI003301-RA">
    <property type="protein sequence ID" value="PPAI003301-PA"/>
    <property type="gene ID" value="PPAI003301"/>
</dbReference>
<reference evidence="2" key="1">
    <citation type="submission" date="2022-08" db="UniProtKB">
        <authorList>
            <consortium name="EnsemblMetazoa"/>
        </authorList>
    </citation>
    <scope>IDENTIFICATION</scope>
    <source>
        <strain evidence="2">Israel</strain>
    </source>
</reference>
<name>A0A1B0D6X8_PHLPP</name>
<evidence type="ECO:0000313" key="3">
    <source>
        <dbReference type="Proteomes" id="UP000092462"/>
    </source>
</evidence>
<proteinExistence type="predicted"/>
<dbReference type="VEuPathDB" id="VectorBase:PPAI003301"/>
<protein>
    <submittedName>
        <fullName evidence="2">Uncharacterized protein</fullName>
    </submittedName>
</protein>
<dbReference type="EMBL" id="AJVK01003772">
    <property type="status" value="NOT_ANNOTATED_CDS"/>
    <property type="molecule type" value="Genomic_DNA"/>
</dbReference>
<evidence type="ECO:0000313" key="2">
    <source>
        <dbReference type="EnsemblMetazoa" id="PPAI003301-PA"/>
    </source>
</evidence>